<gene>
    <name evidence="3" type="primary">LOC103523450</name>
</gene>
<name>A0A3Q0JNK2_DIACI</name>
<keyword evidence="2" id="KW-1185">Reference proteome</keyword>
<feature type="compositionally biased region" description="Basic and acidic residues" evidence="1">
    <location>
        <begin position="71"/>
        <end position="82"/>
    </location>
</feature>
<dbReference type="GeneID" id="103523450"/>
<reference evidence="3" key="1">
    <citation type="submission" date="2025-08" db="UniProtKB">
        <authorList>
            <consortium name="RefSeq"/>
        </authorList>
    </citation>
    <scope>IDENTIFICATION</scope>
</reference>
<dbReference type="AlphaFoldDB" id="A0A3Q0JNK2"/>
<accession>A0A3Q0JNK2</accession>
<dbReference type="RefSeq" id="XP_026688783.1">
    <property type="nucleotide sequence ID" value="XM_026832982.1"/>
</dbReference>
<sequence length="461" mass="46886">MFQVVHCTSKALGSAEGKNKELIFDSIEDIEKWVKIHCLHEECPEVKLRGPDGSLQFVQINTEDIEDESSSSEHAEITKDHGQNGGQSGKSGKHHDKNSNSHLSTTTTTSNADDTSSGGGWNLGGWDLGLGSWGLGSGWGAGGSTPTAGVTTPGVGVTNSGVGKATNKGVGVATKPEVGASGASTGSSWGLGLGVTTPGVGVTTIKGVTEVKNPGVGVTTPGVGVTTKGVTEVKNPGVGASSGSSWGLGSGWGLTTPGVGVTTPGVGVTTPGVGVTTKGVTEVKNPGVGASSGSSWGLGSGWGLTTPGVGVTTKSVTEVSNRDAGETGQGVGYGLDYLSWLSPLNYGRKLLKRGNNVIATCNDINLGLFKQASEGYQNFQKDIQKKADESAGASILSPLVSKLNAVGSMIDRSNHVLFNGAHAGIDTLAGHTRNNLNVIKPYVKDMSKSKKYQAQSSVNLL</sequence>
<evidence type="ECO:0000256" key="1">
    <source>
        <dbReference type="SAM" id="MobiDB-lite"/>
    </source>
</evidence>
<feature type="compositionally biased region" description="Low complexity" evidence="1">
    <location>
        <begin position="100"/>
        <end position="116"/>
    </location>
</feature>
<protein>
    <submittedName>
        <fullName evidence="3">Uncharacterized protein LOC103523450 isoform X3</fullName>
    </submittedName>
</protein>
<evidence type="ECO:0000313" key="2">
    <source>
        <dbReference type="Proteomes" id="UP000079169"/>
    </source>
</evidence>
<dbReference type="Proteomes" id="UP000079169">
    <property type="component" value="Unplaced"/>
</dbReference>
<evidence type="ECO:0000313" key="3">
    <source>
        <dbReference type="RefSeq" id="XP_026688783.1"/>
    </source>
</evidence>
<feature type="region of interest" description="Disordered" evidence="1">
    <location>
        <begin position="65"/>
        <end position="118"/>
    </location>
</feature>
<proteinExistence type="predicted"/>
<organism evidence="2 3">
    <name type="scientific">Diaphorina citri</name>
    <name type="common">Asian citrus psyllid</name>
    <dbReference type="NCBI Taxonomy" id="121845"/>
    <lineage>
        <taxon>Eukaryota</taxon>
        <taxon>Metazoa</taxon>
        <taxon>Ecdysozoa</taxon>
        <taxon>Arthropoda</taxon>
        <taxon>Hexapoda</taxon>
        <taxon>Insecta</taxon>
        <taxon>Pterygota</taxon>
        <taxon>Neoptera</taxon>
        <taxon>Paraneoptera</taxon>
        <taxon>Hemiptera</taxon>
        <taxon>Sternorrhyncha</taxon>
        <taxon>Psylloidea</taxon>
        <taxon>Psyllidae</taxon>
        <taxon>Diaphorininae</taxon>
        <taxon>Diaphorina</taxon>
    </lineage>
</organism>